<evidence type="ECO:0000313" key="1">
    <source>
        <dbReference type="EMBL" id="KAF8894195.1"/>
    </source>
</evidence>
<dbReference type="Proteomes" id="UP000724874">
    <property type="component" value="Unassembled WGS sequence"/>
</dbReference>
<proteinExistence type="predicted"/>
<dbReference type="OrthoDB" id="3045590at2759"/>
<evidence type="ECO:0008006" key="3">
    <source>
        <dbReference type="Google" id="ProtNLM"/>
    </source>
</evidence>
<dbReference type="EMBL" id="JADNYJ010000065">
    <property type="protein sequence ID" value="KAF8894195.1"/>
    <property type="molecule type" value="Genomic_DNA"/>
</dbReference>
<comment type="caution">
    <text evidence="1">The sequence shown here is derived from an EMBL/GenBank/DDBJ whole genome shotgun (WGS) entry which is preliminary data.</text>
</comment>
<keyword evidence="2" id="KW-1185">Reference proteome</keyword>
<protein>
    <recommendedName>
        <fullName evidence="3">F-box domain-containing protein</fullName>
    </recommendedName>
</protein>
<sequence>MDPESSRVFSPDSTLQTAISALHLSPISNLPPYILNLIFLTNTVEKLNYPSRLTTAIQTSQVCHAWRETALDSPLLWGRLIDFDHRSLKLEWWRTELIRRSGNAPLWVQGHVRTHEDSEYFSYVLNNHWERIQVLDIEAQNDFLPPSLTEAQLWAVLHHPAPILQTFKVGWTLSANPSEALFADQAPQLEVIMAPGIPFNLRAPWISHIQDIDIGADFTLSELLGALDYMRNVKFLSFDCPYELDPFHNILPIVFPFLEMLQINGSLTSGLSILQSIIPGSPSCSFILFPNPREPDLDDDFVSTMLEAICEQILKFMQFLPLTSRLFLQVGHDPQYPSTFQLSLHDAKSQEYLNIDLWDYPTISRHLLSRLASSNPSLLSNVKVMRLRLAKNVSATQILPVLDLFLASLPSITTLETSDSDNVLAFLHDSEASRPLPGLHTLSFYELLRLRNWTEREERLNEWRQQYPSGVLLPFLQQRKAIGLPITVVDITYELLNLERSDMELFEQVSGLVVRYRDPTDKKIVDYKCGSGQIPF</sequence>
<name>A0A9P5NKT6_GYMJU</name>
<dbReference type="AlphaFoldDB" id="A0A9P5NKT6"/>
<organism evidence="1 2">
    <name type="scientific">Gymnopilus junonius</name>
    <name type="common">Spectacular rustgill mushroom</name>
    <name type="synonym">Gymnopilus spectabilis subsp. junonius</name>
    <dbReference type="NCBI Taxonomy" id="109634"/>
    <lineage>
        <taxon>Eukaryota</taxon>
        <taxon>Fungi</taxon>
        <taxon>Dikarya</taxon>
        <taxon>Basidiomycota</taxon>
        <taxon>Agaricomycotina</taxon>
        <taxon>Agaricomycetes</taxon>
        <taxon>Agaricomycetidae</taxon>
        <taxon>Agaricales</taxon>
        <taxon>Agaricineae</taxon>
        <taxon>Hymenogastraceae</taxon>
        <taxon>Gymnopilus</taxon>
    </lineage>
</organism>
<reference evidence="1" key="1">
    <citation type="submission" date="2020-11" db="EMBL/GenBank/DDBJ databases">
        <authorList>
            <consortium name="DOE Joint Genome Institute"/>
            <person name="Ahrendt S."/>
            <person name="Riley R."/>
            <person name="Andreopoulos W."/>
            <person name="LaButti K."/>
            <person name="Pangilinan J."/>
            <person name="Ruiz-duenas F.J."/>
            <person name="Barrasa J.M."/>
            <person name="Sanchez-Garcia M."/>
            <person name="Camarero S."/>
            <person name="Miyauchi S."/>
            <person name="Serrano A."/>
            <person name="Linde D."/>
            <person name="Babiker R."/>
            <person name="Drula E."/>
            <person name="Ayuso-Fernandez I."/>
            <person name="Pacheco R."/>
            <person name="Padilla G."/>
            <person name="Ferreira P."/>
            <person name="Barriuso J."/>
            <person name="Kellner H."/>
            <person name="Castanera R."/>
            <person name="Alfaro M."/>
            <person name="Ramirez L."/>
            <person name="Pisabarro A.G."/>
            <person name="Kuo A."/>
            <person name="Tritt A."/>
            <person name="Lipzen A."/>
            <person name="He G."/>
            <person name="Yan M."/>
            <person name="Ng V."/>
            <person name="Cullen D."/>
            <person name="Martin F."/>
            <person name="Rosso M.-N."/>
            <person name="Henrissat B."/>
            <person name="Hibbett D."/>
            <person name="Martinez A.T."/>
            <person name="Grigoriev I.V."/>
        </authorList>
    </citation>
    <scope>NUCLEOTIDE SEQUENCE</scope>
    <source>
        <strain evidence="1">AH 44721</strain>
    </source>
</reference>
<gene>
    <name evidence="1" type="ORF">CPB84DRAFT_1782954</name>
</gene>
<evidence type="ECO:0000313" key="2">
    <source>
        <dbReference type="Proteomes" id="UP000724874"/>
    </source>
</evidence>
<accession>A0A9P5NKT6</accession>